<evidence type="ECO:0000313" key="1">
    <source>
        <dbReference type="EMBL" id="KAE8662578.1"/>
    </source>
</evidence>
<dbReference type="AlphaFoldDB" id="A0A6A2WQ32"/>
<reference evidence="1" key="1">
    <citation type="submission" date="2019-09" db="EMBL/GenBank/DDBJ databases">
        <title>Draft genome information of white flower Hibiscus syriacus.</title>
        <authorList>
            <person name="Kim Y.-M."/>
        </authorList>
    </citation>
    <scope>NUCLEOTIDE SEQUENCE [LARGE SCALE GENOMIC DNA]</scope>
    <source>
        <strain evidence="1">YM2019G1</strain>
    </source>
</reference>
<accession>A0A6A2WQ32</accession>
<proteinExistence type="predicted"/>
<dbReference type="Proteomes" id="UP000436088">
    <property type="component" value="Unassembled WGS sequence"/>
</dbReference>
<protein>
    <submittedName>
        <fullName evidence="1">Uncharacterized protein</fullName>
    </submittedName>
</protein>
<organism evidence="1 2">
    <name type="scientific">Hibiscus syriacus</name>
    <name type="common">Rose of Sharon</name>
    <dbReference type="NCBI Taxonomy" id="106335"/>
    <lineage>
        <taxon>Eukaryota</taxon>
        <taxon>Viridiplantae</taxon>
        <taxon>Streptophyta</taxon>
        <taxon>Embryophyta</taxon>
        <taxon>Tracheophyta</taxon>
        <taxon>Spermatophyta</taxon>
        <taxon>Magnoliopsida</taxon>
        <taxon>eudicotyledons</taxon>
        <taxon>Gunneridae</taxon>
        <taxon>Pentapetalae</taxon>
        <taxon>rosids</taxon>
        <taxon>malvids</taxon>
        <taxon>Malvales</taxon>
        <taxon>Malvaceae</taxon>
        <taxon>Malvoideae</taxon>
        <taxon>Hibiscus</taxon>
    </lineage>
</organism>
<gene>
    <name evidence="1" type="ORF">F3Y22_tig00113279pilonHSYRG00001</name>
</gene>
<sequence>MCGFIHCQIKLCILLKPLITQSHVRHRAGNAGTHRRLRLLPRGSWLVQAWLQQFGFFGIHETDEDDSFVVKLGPSVRANILRREVEIDSKTGKFVDSHSLFELNILRVKLKSNLEIDATCVHDSLRREVETAGSETEKLFVDNQSSLRCEVELVLSWVQYPSLGTISSIVKLKSWMCGYDILRRGVEIADGPFVVRLSLDLNILRREVETQISFVVKLKSTLEPNCVVSRETVSRETKLSSKRNGLKGDKTEFQKKLSQGRRNLFQGKIFVSRFDGVACMLLYWKCSLTPNLHSHTQIVRCRTKELVRSSQLHNFYIRAAFSGFQLEP</sequence>
<name>A0A6A2WQ32_HIBSY</name>
<comment type="caution">
    <text evidence="1">The sequence shown here is derived from an EMBL/GenBank/DDBJ whole genome shotgun (WGS) entry which is preliminary data.</text>
</comment>
<dbReference type="EMBL" id="VEPZ02001699">
    <property type="protein sequence ID" value="KAE8662578.1"/>
    <property type="molecule type" value="Genomic_DNA"/>
</dbReference>
<keyword evidence="2" id="KW-1185">Reference proteome</keyword>
<evidence type="ECO:0000313" key="2">
    <source>
        <dbReference type="Proteomes" id="UP000436088"/>
    </source>
</evidence>